<protein>
    <recommendedName>
        <fullName evidence="7 9">ATP-dependent Clp protease proteolytic subunit</fullName>
        <ecNumber evidence="7">3.4.21.92</ecNumber>
    </recommendedName>
    <alternativeName>
        <fullName evidence="7">Endopeptidase Clp</fullName>
    </alternativeName>
</protein>
<dbReference type="InterPro" id="IPR001907">
    <property type="entry name" value="ClpP"/>
</dbReference>
<dbReference type="PRINTS" id="PR00127">
    <property type="entry name" value="CLPPROTEASEP"/>
</dbReference>
<dbReference type="Proteomes" id="UP000182360">
    <property type="component" value="Unassembled WGS sequence"/>
</dbReference>
<dbReference type="RefSeq" id="WP_074644482.1">
    <property type="nucleotide sequence ID" value="NZ_FOFU01000007.1"/>
</dbReference>
<organism evidence="12 13">
    <name type="scientific">Treponema bryantii</name>
    <dbReference type="NCBI Taxonomy" id="163"/>
    <lineage>
        <taxon>Bacteria</taxon>
        <taxon>Pseudomonadati</taxon>
        <taxon>Spirochaetota</taxon>
        <taxon>Spirochaetia</taxon>
        <taxon>Spirochaetales</taxon>
        <taxon>Treponemataceae</taxon>
        <taxon>Treponema</taxon>
    </lineage>
</organism>
<comment type="similarity">
    <text evidence="1 7 9">Belongs to the peptidase S14 family.</text>
</comment>
<evidence type="ECO:0000256" key="11">
    <source>
        <dbReference type="SAM" id="Phobius"/>
    </source>
</evidence>
<dbReference type="OrthoDB" id="9802800at2"/>
<dbReference type="AlphaFoldDB" id="A0A1H9HPC8"/>
<evidence type="ECO:0000256" key="9">
    <source>
        <dbReference type="RuleBase" id="RU003567"/>
    </source>
</evidence>
<dbReference type="GO" id="GO:0004252">
    <property type="term" value="F:serine-type endopeptidase activity"/>
    <property type="evidence" value="ECO:0007669"/>
    <property type="project" value="UniProtKB-UniRule"/>
</dbReference>
<dbReference type="InterPro" id="IPR029045">
    <property type="entry name" value="ClpP/crotonase-like_dom_sf"/>
</dbReference>
<keyword evidence="11" id="KW-0812">Transmembrane</keyword>
<dbReference type="GO" id="GO:0004176">
    <property type="term" value="F:ATP-dependent peptidase activity"/>
    <property type="evidence" value="ECO:0007669"/>
    <property type="project" value="InterPro"/>
</dbReference>
<dbReference type="NCBIfam" id="NF011089">
    <property type="entry name" value="PRK14512.1"/>
    <property type="match status" value="1"/>
</dbReference>
<evidence type="ECO:0000256" key="8">
    <source>
        <dbReference type="PROSITE-ProRule" id="PRU10086"/>
    </source>
</evidence>
<accession>A0A1H9HPC8</accession>
<dbReference type="GO" id="GO:0005737">
    <property type="term" value="C:cytoplasm"/>
    <property type="evidence" value="ECO:0007669"/>
    <property type="project" value="UniProtKB-SubCell"/>
</dbReference>
<dbReference type="Pfam" id="PF00574">
    <property type="entry name" value="CLP_protease"/>
    <property type="match status" value="1"/>
</dbReference>
<dbReference type="GO" id="GO:0006515">
    <property type="term" value="P:protein quality control for misfolded or incompletely synthesized proteins"/>
    <property type="evidence" value="ECO:0007669"/>
    <property type="project" value="TreeGrafter"/>
</dbReference>
<comment type="function">
    <text evidence="7">Cleaves peptides in various proteins in a process that requires ATP hydrolysis. Has a chymotrypsin-like activity. Plays a major role in the degradation of misfolded proteins.</text>
</comment>
<feature type="region of interest" description="Disordered" evidence="10">
    <location>
        <begin position="1"/>
        <end position="20"/>
    </location>
</feature>
<reference evidence="12 13" key="1">
    <citation type="submission" date="2016-10" db="EMBL/GenBank/DDBJ databases">
        <authorList>
            <person name="de Groot N.N."/>
        </authorList>
    </citation>
    <scope>NUCLEOTIDE SEQUENCE [LARGE SCALE GENOMIC DNA]</scope>
    <source>
        <strain evidence="12 13">B25</strain>
    </source>
</reference>
<sequence length="206" mass="23102">MNLKSIYTSPRFDDEEEEKKMKMPDPFSDRFLKTRQIVLTGEVNKELADAIAKQLLILDAEDSKSPIYMYIDSPGGDVDAGFAIYDVIRFIKAPVYLIGMGLIASAATLILVAVPAERRLGLPNSRYLIHQPLGQMRGVATDIEIYAKDMEKIRAKLNKLIADATGTSLEQVTKDTDRDYWLDADEAVKYGLISKIVSKREELPSK</sequence>
<keyword evidence="2 7" id="KW-0963">Cytoplasm</keyword>
<dbReference type="SUPFAM" id="SSF52096">
    <property type="entry name" value="ClpP/crotonase"/>
    <property type="match status" value="1"/>
</dbReference>
<evidence type="ECO:0000256" key="7">
    <source>
        <dbReference type="HAMAP-Rule" id="MF_00444"/>
    </source>
</evidence>
<dbReference type="NCBIfam" id="NF009205">
    <property type="entry name" value="PRK12553.1"/>
    <property type="match status" value="1"/>
</dbReference>
<keyword evidence="5 7" id="KW-0720">Serine protease</keyword>
<evidence type="ECO:0000256" key="2">
    <source>
        <dbReference type="ARBA" id="ARBA00022490"/>
    </source>
</evidence>
<dbReference type="Gene3D" id="3.90.226.10">
    <property type="entry name" value="2-enoyl-CoA Hydratase, Chain A, domain 1"/>
    <property type="match status" value="1"/>
</dbReference>
<dbReference type="STRING" id="163.SAMN04487775_101530"/>
<evidence type="ECO:0000256" key="1">
    <source>
        <dbReference type="ARBA" id="ARBA00007039"/>
    </source>
</evidence>
<keyword evidence="13" id="KW-1185">Reference proteome</keyword>
<keyword evidence="11" id="KW-1133">Transmembrane helix</keyword>
<evidence type="ECO:0000256" key="3">
    <source>
        <dbReference type="ARBA" id="ARBA00022670"/>
    </source>
</evidence>
<dbReference type="PANTHER" id="PTHR10381:SF70">
    <property type="entry name" value="ATP-DEPENDENT CLP PROTEASE PROTEOLYTIC SUBUNIT"/>
    <property type="match status" value="1"/>
</dbReference>
<dbReference type="EC" id="3.4.21.92" evidence="7"/>
<dbReference type="GO" id="GO:0009368">
    <property type="term" value="C:endopeptidase Clp complex"/>
    <property type="evidence" value="ECO:0007669"/>
    <property type="project" value="TreeGrafter"/>
</dbReference>
<comment type="catalytic activity">
    <reaction evidence="6 7 8">
        <text>Hydrolysis of proteins to small peptides in the presence of ATP and magnesium. alpha-casein is the usual test substrate. In the absence of ATP, only oligopeptides shorter than five residues are hydrolyzed (such as succinyl-Leu-Tyr-|-NHMec, and Leu-Tyr-Leu-|-Tyr-Trp, in which cleavage of the -Tyr-|-Leu- and -Tyr-|-Trp bonds also occurs).</text>
        <dbReference type="EC" id="3.4.21.92"/>
    </reaction>
</comment>
<dbReference type="HAMAP" id="MF_00444">
    <property type="entry name" value="ClpP"/>
    <property type="match status" value="1"/>
</dbReference>
<feature type="transmembrane region" description="Helical" evidence="11">
    <location>
        <begin position="95"/>
        <end position="116"/>
    </location>
</feature>
<dbReference type="CDD" id="cd07017">
    <property type="entry name" value="S14_ClpP_2"/>
    <property type="match status" value="1"/>
</dbReference>
<comment type="subcellular location">
    <subcellularLocation>
        <location evidence="7">Cytoplasm</location>
    </subcellularLocation>
</comment>
<feature type="active site" evidence="7 8">
    <location>
        <position position="130"/>
    </location>
</feature>
<dbReference type="GO" id="GO:0051117">
    <property type="term" value="F:ATPase binding"/>
    <property type="evidence" value="ECO:0007669"/>
    <property type="project" value="TreeGrafter"/>
</dbReference>
<dbReference type="InterPro" id="IPR023562">
    <property type="entry name" value="ClpP/TepA"/>
</dbReference>
<feature type="active site" description="Nucleophile" evidence="7">
    <location>
        <position position="105"/>
    </location>
</feature>
<evidence type="ECO:0000256" key="5">
    <source>
        <dbReference type="ARBA" id="ARBA00022825"/>
    </source>
</evidence>
<name>A0A1H9HPC8_9SPIR</name>
<evidence type="ECO:0000256" key="6">
    <source>
        <dbReference type="ARBA" id="ARBA00034021"/>
    </source>
</evidence>
<evidence type="ECO:0000313" key="13">
    <source>
        <dbReference type="Proteomes" id="UP000182360"/>
    </source>
</evidence>
<dbReference type="InterPro" id="IPR033135">
    <property type="entry name" value="ClpP_His_AS"/>
</dbReference>
<evidence type="ECO:0000256" key="4">
    <source>
        <dbReference type="ARBA" id="ARBA00022801"/>
    </source>
</evidence>
<evidence type="ECO:0000256" key="10">
    <source>
        <dbReference type="SAM" id="MobiDB-lite"/>
    </source>
</evidence>
<keyword evidence="4 7" id="KW-0378">Hydrolase</keyword>
<proteinExistence type="inferred from homology"/>
<evidence type="ECO:0000313" key="12">
    <source>
        <dbReference type="EMBL" id="SEQ64175.1"/>
    </source>
</evidence>
<keyword evidence="3 7" id="KW-0645">Protease</keyword>
<gene>
    <name evidence="7" type="primary">clpP</name>
    <name evidence="12" type="ORF">SAMN04487977_10797</name>
</gene>
<comment type="subunit">
    <text evidence="7">Fourteen ClpP subunits assemble into 2 heptameric rings which stack back to back to give a disk-like structure with a central cavity, resembling the structure of eukaryotic proteasomes.</text>
</comment>
<dbReference type="EMBL" id="FOFU01000007">
    <property type="protein sequence ID" value="SEQ64175.1"/>
    <property type="molecule type" value="Genomic_DNA"/>
</dbReference>
<keyword evidence="11" id="KW-0472">Membrane</keyword>
<dbReference type="eggNOG" id="COG0740">
    <property type="taxonomic scope" value="Bacteria"/>
</dbReference>
<dbReference type="PANTHER" id="PTHR10381">
    <property type="entry name" value="ATP-DEPENDENT CLP PROTEASE PROTEOLYTIC SUBUNIT"/>
    <property type="match status" value="1"/>
</dbReference>
<dbReference type="PROSITE" id="PS00382">
    <property type="entry name" value="CLP_PROTEASE_HIS"/>
    <property type="match status" value="1"/>
</dbReference>